<dbReference type="AlphaFoldDB" id="A0AAJ1Y8U2"/>
<dbReference type="EMBL" id="JAVIGA010000001">
    <property type="protein sequence ID" value="MDQ9125026.1"/>
    <property type="molecule type" value="Genomic_DNA"/>
</dbReference>
<sequence>MAIDTFTWRIQGQPEGSYAQRVRTAQFGDGYKQVAGNGINIETQTWPLSFTGQKAQMLPLLEFVRSHTTKSFFWTPPYGVKGLYRVVADSIKATPVGGSVMTVSATFEQAFAP</sequence>
<dbReference type="RefSeq" id="WP_309046464.1">
    <property type="nucleotide sequence ID" value="NZ_JAVIGA010000001.1"/>
</dbReference>
<dbReference type="Pfam" id="PF05939">
    <property type="entry name" value="Phage_min_tail"/>
    <property type="match status" value="1"/>
</dbReference>
<dbReference type="Proteomes" id="UP001224622">
    <property type="component" value="Unassembled WGS sequence"/>
</dbReference>
<accession>A0AAJ1Y8U2</accession>
<evidence type="ECO:0000313" key="1">
    <source>
        <dbReference type="EMBL" id="MDQ9125026.1"/>
    </source>
</evidence>
<protein>
    <submittedName>
        <fullName evidence="1">Phage tail protein</fullName>
    </submittedName>
</protein>
<dbReference type="InterPro" id="IPR010265">
    <property type="entry name" value="Phage_lambda_TipM"/>
</dbReference>
<comment type="caution">
    <text evidence="1">The sequence shown here is derived from an EMBL/GenBank/DDBJ whole genome shotgun (WGS) entry which is preliminary data.</text>
</comment>
<evidence type="ECO:0000313" key="2">
    <source>
        <dbReference type="Proteomes" id="UP001224622"/>
    </source>
</evidence>
<gene>
    <name evidence="1" type="ORF">RDT67_01145</name>
</gene>
<proteinExistence type="predicted"/>
<name>A0AAJ1Y8U2_SERFO</name>
<reference evidence="1" key="1">
    <citation type="submission" date="2023-08" db="EMBL/GenBank/DDBJ databases">
        <title>The Comparative Genomic Analysis of Yersiniaceae from Polar Regions.</title>
        <authorList>
            <person name="Goncharov A."/>
            <person name="Aslanov B."/>
            <person name="Kolodzhieva V."/>
            <person name="Azarov D."/>
            <person name="Mochov A."/>
            <person name="Lebedeva E."/>
        </authorList>
    </citation>
    <scope>NUCLEOTIDE SEQUENCE</scope>
    <source>
        <strain evidence="1">Vf</strain>
    </source>
</reference>
<organism evidence="1 2">
    <name type="scientific">Serratia fonticola</name>
    <dbReference type="NCBI Taxonomy" id="47917"/>
    <lineage>
        <taxon>Bacteria</taxon>
        <taxon>Pseudomonadati</taxon>
        <taxon>Pseudomonadota</taxon>
        <taxon>Gammaproteobacteria</taxon>
        <taxon>Enterobacterales</taxon>
        <taxon>Yersiniaceae</taxon>
        <taxon>Serratia</taxon>
    </lineage>
</organism>